<sequence>MNKRRSLLPPNTTPQERALEAATARISDVPVPLGHLYRPTTCPINLLPWLAWQLSVDSWKPYWSEEVRRARVRSAMAIHRQKGTAKSVKAVVAAFGGAILLNEWWQKTPMGAPHTFDLLMTLSGTGGETATAAFVDDVIAEVNRTKPVRSHFTFTQGIHTHAEIAVVSAFRPALYARLNLTEGN</sequence>
<accession>A0A840RKD7</accession>
<dbReference type="Proteomes" id="UP000571084">
    <property type="component" value="Unassembled WGS sequence"/>
</dbReference>
<organism evidence="1 2">
    <name type="scientific">Glaciimonas immobilis</name>
    <dbReference type="NCBI Taxonomy" id="728004"/>
    <lineage>
        <taxon>Bacteria</taxon>
        <taxon>Pseudomonadati</taxon>
        <taxon>Pseudomonadota</taxon>
        <taxon>Betaproteobacteria</taxon>
        <taxon>Burkholderiales</taxon>
        <taxon>Oxalobacteraceae</taxon>
        <taxon>Glaciimonas</taxon>
    </lineage>
</organism>
<dbReference type="NCBIfam" id="TIGR01634">
    <property type="entry name" value="tail_P2_I"/>
    <property type="match status" value="1"/>
</dbReference>
<dbReference type="EMBL" id="JACHHQ010000001">
    <property type="protein sequence ID" value="MBB5198677.1"/>
    <property type="molecule type" value="Genomic_DNA"/>
</dbReference>
<name>A0A840RKD7_9BURK</name>
<protein>
    <submittedName>
        <fullName evidence="1">Phage tail P2-like protein</fullName>
    </submittedName>
</protein>
<gene>
    <name evidence="1" type="ORF">HNR39_000487</name>
</gene>
<proteinExistence type="predicted"/>
<dbReference type="Pfam" id="PF09684">
    <property type="entry name" value="Tail_P2_I"/>
    <property type="match status" value="1"/>
</dbReference>
<comment type="caution">
    <text evidence="1">The sequence shown here is derived from an EMBL/GenBank/DDBJ whole genome shotgun (WGS) entry which is preliminary data.</text>
</comment>
<reference evidence="1 2" key="1">
    <citation type="submission" date="2020-08" db="EMBL/GenBank/DDBJ databases">
        <title>Genomic Encyclopedia of Type Strains, Phase IV (KMG-IV): sequencing the most valuable type-strain genomes for metagenomic binning, comparative biology and taxonomic classification.</title>
        <authorList>
            <person name="Goeker M."/>
        </authorList>
    </citation>
    <scope>NUCLEOTIDE SEQUENCE [LARGE SCALE GENOMIC DNA]</scope>
    <source>
        <strain evidence="1 2">DSM 23240</strain>
    </source>
</reference>
<dbReference type="AlphaFoldDB" id="A0A840RKD7"/>
<evidence type="ECO:0000313" key="2">
    <source>
        <dbReference type="Proteomes" id="UP000571084"/>
    </source>
</evidence>
<evidence type="ECO:0000313" key="1">
    <source>
        <dbReference type="EMBL" id="MBB5198677.1"/>
    </source>
</evidence>
<dbReference type="RefSeq" id="WP_168052801.1">
    <property type="nucleotide sequence ID" value="NZ_JAAOZT010000002.1"/>
</dbReference>
<dbReference type="InterPro" id="IPR006521">
    <property type="entry name" value="Tail_protein_I"/>
</dbReference>
<keyword evidence="2" id="KW-1185">Reference proteome</keyword>